<dbReference type="HOGENOM" id="CLU_2937522_0_0_10"/>
<dbReference type="KEGG" id="phe:Phep_2858"/>
<dbReference type="Proteomes" id="UP000000852">
    <property type="component" value="Chromosome"/>
</dbReference>
<reference evidence="1 2" key="1">
    <citation type="journal article" date="2009" name="Stand. Genomic Sci.">
        <title>Complete genome sequence of Pedobacter heparinus type strain (HIM 762-3).</title>
        <authorList>
            <person name="Han C."/>
            <person name="Spring S."/>
            <person name="Lapidus A."/>
            <person name="Del Rio T.G."/>
            <person name="Tice H."/>
            <person name="Copeland A."/>
            <person name="Cheng J.F."/>
            <person name="Lucas S."/>
            <person name="Chen F."/>
            <person name="Nolan M."/>
            <person name="Bruce D."/>
            <person name="Goodwin L."/>
            <person name="Pitluck S."/>
            <person name="Ivanova N."/>
            <person name="Mavromatis K."/>
            <person name="Mikhailova N."/>
            <person name="Pati A."/>
            <person name="Chen A."/>
            <person name="Palaniappan K."/>
            <person name="Land M."/>
            <person name="Hauser L."/>
            <person name="Chang Y.J."/>
            <person name="Jeffries C.C."/>
            <person name="Saunders E."/>
            <person name="Chertkov O."/>
            <person name="Brettin T."/>
            <person name="Goker M."/>
            <person name="Rohde M."/>
            <person name="Bristow J."/>
            <person name="Eisen J.A."/>
            <person name="Markowitz V."/>
            <person name="Hugenholtz P."/>
            <person name="Kyrpides N.C."/>
            <person name="Klenk H.P."/>
            <person name="Detter J.C."/>
        </authorList>
    </citation>
    <scope>NUCLEOTIDE SEQUENCE [LARGE SCALE GENOMIC DNA]</scope>
    <source>
        <strain evidence="2">ATCC 13125 / DSM 2366 / CIP 104194 / JCM 7457 / NBRC 12017 / NCIMB 9290 / NRRL B-14731 / HIM 762-3</strain>
    </source>
</reference>
<organism evidence="1 2">
    <name type="scientific">Pedobacter heparinus (strain ATCC 13125 / DSM 2366 / CIP 104194 / JCM 7457 / NBRC 12017 / NCIMB 9290 / NRRL B-14731 / HIM 762-3)</name>
    <dbReference type="NCBI Taxonomy" id="485917"/>
    <lineage>
        <taxon>Bacteria</taxon>
        <taxon>Pseudomonadati</taxon>
        <taxon>Bacteroidota</taxon>
        <taxon>Sphingobacteriia</taxon>
        <taxon>Sphingobacteriales</taxon>
        <taxon>Sphingobacteriaceae</taxon>
        <taxon>Pedobacter</taxon>
    </lineage>
</organism>
<evidence type="ECO:0000313" key="2">
    <source>
        <dbReference type="Proteomes" id="UP000000852"/>
    </source>
</evidence>
<gene>
    <name evidence="1" type="ordered locus">Phep_2858</name>
</gene>
<dbReference type="RefSeq" id="WP_015808667.1">
    <property type="nucleotide sequence ID" value="NC_013061.1"/>
</dbReference>
<dbReference type="EMBL" id="CP001681">
    <property type="protein sequence ID" value="ACU05056.1"/>
    <property type="molecule type" value="Genomic_DNA"/>
</dbReference>
<evidence type="ECO:0000313" key="1">
    <source>
        <dbReference type="EMBL" id="ACU05056.1"/>
    </source>
</evidence>
<keyword evidence="2" id="KW-1185">Reference proteome</keyword>
<name>C6Y1R4_PEDHD</name>
<dbReference type="STRING" id="485917.Phep_2858"/>
<dbReference type="AlphaFoldDB" id="C6Y1R4"/>
<accession>C6Y1R4</accession>
<sequence>MEQNELSENPLAFLIHRKDGVFTTEDLMRLGLTRDEANKIMEQLCRDGVVQLVPVISGIN</sequence>
<proteinExistence type="predicted"/>
<protein>
    <submittedName>
        <fullName evidence="1">Uncharacterized protein</fullName>
    </submittedName>
</protein>